<dbReference type="PIRSF" id="PIRSF001220">
    <property type="entry name" value="L-ASNase_gatD"/>
    <property type="match status" value="1"/>
</dbReference>
<evidence type="ECO:0000259" key="5">
    <source>
        <dbReference type="Pfam" id="PF00710"/>
    </source>
</evidence>
<dbReference type="Pfam" id="PF00710">
    <property type="entry name" value="Asparaginase"/>
    <property type="match status" value="1"/>
</dbReference>
<evidence type="ECO:0000256" key="1">
    <source>
        <dbReference type="PIRSR" id="PIRSR001220-1"/>
    </source>
</evidence>
<accession>A0AAV6W084</accession>
<dbReference type="SFLD" id="SFLDS00057">
    <property type="entry name" value="Glutaminase/Asparaginase"/>
    <property type="match status" value="1"/>
</dbReference>
<name>A0AAV6W084_9ARAC</name>
<dbReference type="InterPro" id="IPR006034">
    <property type="entry name" value="Asparaginase/glutaminase-like"/>
</dbReference>
<keyword evidence="7" id="KW-1185">Reference proteome</keyword>
<dbReference type="GO" id="GO:0004067">
    <property type="term" value="F:asparaginase activity"/>
    <property type="evidence" value="ECO:0007669"/>
    <property type="project" value="UniProtKB-UniRule"/>
</dbReference>
<evidence type="ECO:0000256" key="4">
    <source>
        <dbReference type="PROSITE-ProRule" id="PRU10100"/>
    </source>
</evidence>
<dbReference type="Proteomes" id="UP000827092">
    <property type="component" value="Unassembled WGS sequence"/>
</dbReference>
<organism evidence="6 7">
    <name type="scientific">Oedothorax gibbosus</name>
    <dbReference type="NCBI Taxonomy" id="931172"/>
    <lineage>
        <taxon>Eukaryota</taxon>
        <taxon>Metazoa</taxon>
        <taxon>Ecdysozoa</taxon>
        <taxon>Arthropoda</taxon>
        <taxon>Chelicerata</taxon>
        <taxon>Arachnida</taxon>
        <taxon>Araneae</taxon>
        <taxon>Araneomorphae</taxon>
        <taxon>Entelegynae</taxon>
        <taxon>Araneoidea</taxon>
        <taxon>Linyphiidae</taxon>
        <taxon>Erigoninae</taxon>
        <taxon>Oedothorax</taxon>
    </lineage>
</organism>
<feature type="active site" evidence="4">
    <location>
        <position position="156"/>
    </location>
</feature>
<dbReference type="PANTHER" id="PTHR11707">
    <property type="entry name" value="L-ASPARAGINASE"/>
    <property type="match status" value="1"/>
</dbReference>
<evidence type="ECO:0000313" key="7">
    <source>
        <dbReference type="Proteomes" id="UP000827092"/>
    </source>
</evidence>
<dbReference type="PROSITE" id="PS00917">
    <property type="entry name" value="ASN_GLN_ASE_2"/>
    <property type="match status" value="1"/>
</dbReference>
<dbReference type="PROSITE" id="PS51732">
    <property type="entry name" value="ASN_GLN_ASE_3"/>
    <property type="match status" value="1"/>
</dbReference>
<dbReference type="SUPFAM" id="SSF53774">
    <property type="entry name" value="Glutaminase/Asparaginase"/>
    <property type="match status" value="1"/>
</dbReference>
<sequence>MDSDVETVSETDAEGTFLQDLINGKPIQKSNSLHKMKTLEKNYSKVLVLYTGGTIGMKRTVTGVYAPESNVMEKKVKLYPQLHDPVMAEEYAVTFPEENVIVLPDAGEASRVVYTVQEYAPLLDSSNMTMDDWIQIATDVKYSYEQFTGFVILHGTDTMAYTASALSFMLENLGKTVVITGSQIPLYEARSDGRDNLMNSLIIAGNYCIPEE</sequence>
<dbReference type="EMBL" id="JAFNEN010000006">
    <property type="protein sequence ID" value="KAG8201279.1"/>
    <property type="molecule type" value="Genomic_DNA"/>
</dbReference>
<feature type="active site" description="O-isoaspartyl threonine intermediate" evidence="1">
    <location>
        <position position="54"/>
    </location>
</feature>
<dbReference type="PIRSF" id="PIRSF500176">
    <property type="entry name" value="L_ASNase"/>
    <property type="match status" value="1"/>
</dbReference>
<dbReference type="InterPro" id="IPR020827">
    <property type="entry name" value="Asparaginase/glutaminase_AS1"/>
</dbReference>
<dbReference type="PROSITE" id="PS00144">
    <property type="entry name" value="ASN_GLN_ASE_1"/>
    <property type="match status" value="1"/>
</dbReference>
<protein>
    <recommendedName>
        <fullName evidence="5">L-asparaginase N-terminal domain-containing protein</fullName>
    </recommendedName>
</protein>
<gene>
    <name evidence="6" type="ORF">JTE90_016763</name>
</gene>
<dbReference type="InterPro" id="IPR027475">
    <property type="entry name" value="Asparaginase/glutaminase_AS2"/>
</dbReference>
<feature type="binding site" evidence="2">
    <location>
        <position position="125"/>
    </location>
    <ligand>
        <name>substrate</name>
    </ligand>
</feature>
<comment type="caution">
    <text evidence="6">The sequence shown here is derived from an EMBL/GenBank/DDBJ whole genome shotgun (WGS) entry which is preliminary data.</text>
</comment>
<feature type="active site" evidence="3">
    <location>
        <position position="54"/>
    </location>
</feature>
<dbReference type="PRINTS" id="PR00139">
    <property type="entry name" value="ASNGLNASE"/>
</dbReference>
<feature type="domain" description="L-asparaginase N-terminal" evidence="5">
    <location>
        <begin position="45"/>
        <end position="207"/>
    </location>
</feature>
<evidence type="ECO:0000256" key="2">
    <source>
        <dbReference type="PIRSR" id="PIRSR001220-2"/>
    </source>
</evidence>
<feature type="binding site" evidence="2">
    <location>
        <begin position="156"/>
        <end position="157"/>
    </location>
    <ligand>
        <name>substrate</name>
    </ligand>
</feature>
<dbReference type="Gene3D" id="3.40.50.1170">
    <property type="entry name" value="L-asparaginase, N-terminal domain"/>
    <property type="match status" value="1"/>
</dbReference>
<dbReference type="SMART" id="SM00870">
    <property type="entry name" value="Asparaginase"/>
    <property type="match status" value="1"/>
</dbReference>
<dbReference type="InterPro" id="IPR036152">
    <property type="entry name" value="Asp/glu_Ase-like_sf"/>
</dbReference>
<evidence type="ECO:0000313" key="6">
    <source>
        <dbReference type="EMBL" id="KAG8201279.1"/>
    </source>
</evidence>
<dbReference type="InterPro" id="IPR027474">
    <property type="entry name" value="L-asparaginase_N"/>
</dbReference>
<proteinExistence type="predicted"/>
<dbReference type="GO" id="GO:0006528">
    <property type="term" value="P:asparagine metabolic process"/>
    <property type="evidence" value="ECO:0007669"/>
    <property type="project" value="UniProtKB-ARBA"/>
</dbReference>
<reference evidence="6 7" key="1">
    <citation type="journal article" date="2022" name="Nat. Ecol. Evol.">
        <title>A masculinizing supergene underlies an exaggerated male reproductive morph in a spider.</title>
        <authorList>
            <person name="Hendrickx F."/>
            <person name="De Corte Z."/>
            <person name="Sonet G."/>
            <person name="Van Belleghem S.M."/>
            <person name="Kostlbacher S."/>
            <person name="Vangestel C."/>
        </authorList>
    </citation>
    <scope>NUCLEOTIDE SEQUENCE [LARGE SCALE GENOMIC DNA]</scope>
    <source>
        <strain evidence="6">W744_W776</strain>
    </source>
</reference>
<evidence type="ECO:0000256" key="3">
    <source>
        <dbReference type="PROSITE-ProRule" id="PRU10099"/>
    </source>
</evidence>
<dbReference type="PANTHER" id="PTHR11707:SF28">
    <property type="entry name" value="60 KDA LYSOPHOSPHOLIPASE"/>
    <property type="match status" value="1"/>
</dbReference>
<dbReference type="AlphaFoldDB" id="A0AAV6W084"/>
<dbReference type="InterPro" id="IPR037152">
    <property type="entry name" value="L-asparaginase_N_sf"/>
</dbReference>